<accession>A0A198UMI5</accession>
<organism evidence="1 2">
    <name type="scientific">Moraxella catarrhalis</name>
    <name type="common">Branhamella catarrhalis</name>
    <dbReference type="NCBI Taxonomy" id="480"/>
    <lineage>
        <taxon>Bacteria</taxon>
        <taxon>Pseudomonadati</taxon>
        <taxon>Pseudomonadota</taxon>
        <taxon>Gammaproteobacteria</taxon>
        <taxon>Moraxellales</taxon>
        <taxon>Moraxellaceae</taxon>
        <taxon>Moraxella</taxon>
    </lineage>
</organism>
<comment type="caution">
    <text evidence="1">The sequence shown here is derived from an EMBL/GenBank/DDBJ whole genome shotgun (WGS) entry which is preliminary data.</text>
</comment>
<keyword evidence="2" id="KW-1185">Reference proteome</keyword>
<dbReference type="Proteomes" id="UP000078228">
    <property type="component" value="Unassembled WGS sequence"/>
</dbReference>
<gene>
    <name evidence="1" type="ORF">AO384_0591</name>
</gene>
<sequence length="71" mass="8168">MLFNEFWRTLGDEEKVVFAEKCGLSQKYIAIHLVYGYKSPRLGTLQRMADASEGKLTFAELCEFFKPKSAK</sequence>
<evidence type="ECO:0008006" key="3">
    <source>
        <dbReference type="Google" id="ProtNLM"/>
    </source>
</evidence>
<evidence type="ECO:0000313" key="1">
    <source>
        <dbReference type="EMBL" id="OAU97555.1"/>
    </source>
</evidence>
<protein>
    <recommendedName>
        <fullName evidence="3">XRE family transcriptional regulator</fullName>
    </recommendedName>
</protein>
<dbReference type="OrthoDB" id="6694811at2"/>
<name>A0A198UMI5_MORCA</name>
<evidence type="ECO:0000313" key="2">
    <source>
        <dbReference type="Proteomes" id="UP000078228"/>
    </source>
</evidence>
<dbReference type="AlphaFoldDB" id="A0A198UMI5"/>
<dbReference type="EMBL" id="LXHC01000006">
    <property type="protein sequence ID" value="OAU97555.1"/>
    <property type="molecule type" value="Genomic_DNA"/>
</dbReference>
<dbReference type="PATRIC" id="fig|480.237.peg.1178"/>
<reference evidence="1 2" key="1">
    <citation type="journal article" date="2016" name="Genome Biol. Evol.">
        <title>Comparative Genomic Analyses of the Moraxella catarrhalis Serosensitive and Seroresistant Lineages Demonstrate Their Independent Evolution.</title>
        <authorList>
            <person name="Earl J.P."/>
            <person name="de Vries S.P."/>
            <person name="Ahmed A."/>
            <person name="Powell E."/>
            <person name="Schultz M.P."/>
            <person name="Hermans P.W."/>
            <person name="Hill D.J."/>
            <person name="Zhou Z."/>
            <person name="Constantinidou C.I."/>
            <person name="Hu F.Z."/>
            <person name="Bootsma H.J."/>
            <person name="Ehrlich G.D."/>
        </authorList>
    </citation>
    <scope>NUCLEOTIDE SEQUENCE [LARGE SCALE GENOMIC DNA]</scope>
    <source>
        <strain evidence="1 2">Z7542</strain>
    </source>
</reference>
<proteinExistence type="predicted"/>
<dbReference type="RefSeq" id="WP_064610705.1">
    <property type="nucleotide sequence ID" value="NZ_LXHB01000049.1"/>
</dbReference>